<organism evidence="1">
    <name type="scientific">Aeromonas hydrophila</name>
    <dbReference type="NCBI Taxonomy" id="644"/>
    <lineage>
        <taxon>Bacteria</taxon>
        <taxon>Pseudomonadati</taxon>
        <taxon>Pseudomonadota</taxon>
        <taxon>Gammaproteobacteria</taxon>
        <taxon>Aeromonadales</taxon>
        <taxon>Aeromonadaceae</taxon>
        <taxon>Aeromonas</taxon>
    </lineage>
</organism>
<reference evidence="1" key="1">
    <citation type="submission" date="2003-09" db="EMBL/GenBank/DDBJ databases">
        <title>Identification and characterization of novel virulence genes and their locations on the physical map of Aeromonas hydrophila PPD134/91.</title>
        <authorList>
            <person name="Yu H.B."/>
            <person name="Lau Y.L."/>
            <person name="Zhang Y.L."/>
            <person name="Tomas J.M."/>
            <person name="Leung K.Y."/>
        </authorList>
    </citation>
    <scope>NUCLEOTIDE SEQUENCE</scope>
    <source>
        <strain evidence="1">PPD134/91</strain>
    </source>
</reference>
<sequence length="83" mass="9131">MERKTFRLSSASWLASKTAVVNSVGFSLRCTLRKPFSSWVIRSNGSLPIISLSGESLRTMLKNKICSLKASPKEFSASNLLHA</sequence>
<protein>
    <submittedName>
        <fullName evidence="1">Uncharacterized protein</fullName>
    </submittedName>
</protein>
<accession>Q5YL18</accession>
<proteinExistence type="predicted"/>
<evidence type="ECO:0000313" key="1">
    <source>
        <dbReference type="EMBL" id="AAR05371.1"/>
    </source>
</evidence>
<name>Q5YL18_AERHY</name>
<dbReference type="EMBL" id="AY378295">
    <property type="protein sequence ID" value="AAR05371.1"/>
    <property type="molecule type" value="Genomic_DNA"/>
</dbReference>
<dbReference type="AlphaFoldDB" id="Q5YL18"/>